<dbReference type="RefSeq" id="WP_377729308.1">
    <property type="nucleotide sequence ID" value="NZ_JBHSGE010000021.1"/>
</dbReference>
<gene>
    <name evidence="1" type="ORF">LMG28688_07229</name>
</gene>
<accession>A0A6J5H4G2</accession>
<keyword evidence="2" id="KW-1185">Reference proteome</keyword>
<dbReference type="AlphaFoldDB" id="A0A6J5H4G2"/>
<proteinExistence type="predicted"/>
<evidence type="ECO:0008006" key="3">
    <source>
        <dbReference type="Google" id="ProtNLM"/>
    </source>
</evidence>
<dbReference type="Proteomes" id="UP000494119">
    <property type="component" value="Unassembled WGS sequence"/>
</dbReference>
<sequence>MLGLKRFRSAATTISCIELAHRIRKGQFDLAKRGLKSAAAPNVWMLSCPLDKVSCL</sequence>
<dbReference type="EMBL" id="CADIKL010000086">
    <property type="protein sequence ID" value="CAB3810342.1"/>
    <property type="molecule type" value="Genomic_DNA"/>
</dbReference>
<evidence type="ECO:0000313" key="1">
    <source>
        <dbReference type="EMBL" id="CAB3810342.1"/>
    </source>
</evidence>
<protein>
    <recommendedName>
        <fullName evidence="3">DDE domain-containing protein</fullName>
    </recommendedName>
</protein>
<organism evidence="1 2">
    <name type="scientific">Paraburkholderia caffeinitolerans</name>
    <dbReference type="NCBI Taxonomy" id="1723730"/>
    <lineage>
        <taxon>Bacteria</taxon>
        <taxon>Pseudomonadati</taxon>
        <taxon>Pseudomonadota</taxon>
        <taxon>Betaproteobacteria</taxon>
        <taxon>Burkholderiales</taxon>
        <taxon>Burkholderiaceae</taxon>
        <taxon>Paraburkholderia</taxon>
    </lineage>
</organism>
<evidence type="ECO:0000313" key="2">
    <source>
        <dbReference type="Proteomes" id="UP000494119"/>
    </source>
</evidence>
<name>A0A6J5H4G2_9BURK</name>
<reference evidence="1 2" key="1">
    <citation type="submission" date="2020-04" db="EMBL/GenBank/DDBJ databases">
        <authorList>
            <person name="De Canck E."/>
        </authorList>
    </citation>
    <scope>NUCLEOTIDE SEQUENCE [LARGE SCALE GENOMIC DNA]</scope>
    <source>
        <strain evidence="1 2">LMG 28688</strain>
    </source>
</reference>